<dbReference type="OrthoDB" id="69641at2759"/>
<dbReference type="InterPro" id="IPR020568">
    <property type="entry name" value="Ribosomal_Su5_D2-typ_SF"/>
</dbReference>
<accession>A0A1Z5JVE7</accession>
<dbReference type="EMBL" id="BDSP01000123">
    <property type="protein sequence ID" value="GAX18025.1"/>
    <property type="molecule type" value="Genomic_DNA"/>
</dbReference>
<dbReference type="InterPro" id="IPR036956">
    <property type="entry name" value="Impact_N_sf"/>
</dbReference>
<evidence type="ECO:0000313" key="4">
    <source>
        <dbReference type="Proteomes" id="UP000198406"/>
    </source>
</evidence>
<dbReference type="PANTHER" id="PTHR16301">
    <property type="entry name" value="IMPACT-RELATED"/>
    <property type="match status" value="1"/>
</dbReference>
<dbReference type="Proteomes" id="UP000198406">
    <property type="component" value="Unassembled WGS sequence"/>
</dbReference>
<comment type="similarity">
    <text evidence="1">Belongs to the IMPACT family.</text>
</comment>
<reference evidence="3 4" key="1">
    <citation type="journal article" date="2015" name="Plant Cell">
        <title>Oil accumulation by the oleaginous diatom Fistulifera solaris as revealed by the genome and transcriptome.</title>
        <authorList>
            <person name="Tanaka T."/>
            <person name="Maeda Y."/>
            <person name="Veluchamy A."/>
            <person name="Tanaka M."/>
            <person name="Abida H."/>
            <person name="Marechal E."/>
            <person name="Bowler C."/>
            <person name="Muto M."/>
            <person name="Sunaga Y."/>
            <person name="Tanaka M."/>
            <person name="Yoshino T."/>
            <person name="Taniguchi T."/>
            <person name="Fukuda Y."/>
            <person name="Nemoto M."/>
            <person name="Matsumoto M."/>
            <person name="Wong P.S."/>
            <person name="Aburatani S."/>
            <person name="Fujibuchi W."/>
        </authorList>
    </citation>
    <scope>NUCLEOTIDE SEQUENCE [LARGE SCALE GENOMIC DNA]</scope>
    <source>
        <strain evidence="3 4">JPCC DA0580</strain>
    </source>
</reference>
<sequence length="281" mass="31883">MDSSESFERARADIEMLLAAFDTEIQMNDVELERLQFPFQVTFQFSPTVSCVLEWREGYPLTEPLHLAAFRASTSHDKVRLEAALTAFRQHAQECFELQMEAALTCCSAALQAWNEYIEDGNHITNNENPDDDEMRLSSNEAVTKTEYLMSPSYQWMTGEPLLDRKSTFQAHVCNIQSDADVQPALLQLLQSSTKLQRATHNMYAWRVCQDGVWKHDNDDDGEDAAGSRLAHLLSVRNENGVLVVVSRWFGGIHLGSKRFAHITNVARQILDDYKANHIAA</sequence>
<comment type="caution">
    <text evidence="3">The sequence shown here is derived from an EMBL/GenBank/DDBJ whole genome shotgun (WGS) entry which is preliminary data.</text>
</comment>
<dbReference type="GO" id="GO:0006446">
    <property type="term" value="P:regulation of translational initiation"/>
    <property type="evidence" value="ECO:0007669"/>
    <property type="project" value="TreeGrafter"/>
</dbReference>
<evidence type="ECO:0000313" key="3">
    <source>
        <dbReference type="EMBL" id="GAX18025.1"/>
    </source>
</evidence>
<dbReference type="InterPro" id="IPR001498">
    <property type="entry name" value="Impact_N"/>
</dbReference>
<dbReference type="SUPFAM" id="SSF54211">
    <property type="entry name" value="Ribosomal protein S5 domain 2-like"/>
    <property type="match status" value="1"/>
</dbReference>
<dbReference type="PANTHER" id="PTHR16301:SF25">
    <property type="entry name" value="PROTEIN IMPACT"/>
    <property type="match status" value="1"/>
</dbReference>
<dbReference type="Pfam" id="PF01205">
    <property type="entry name" value="Impact_N"/>
    <property type="match status" value="1"/>
</dbReference>
<proteinExistence type="inferred from homology"/>
<gene>
    <name evidence="3" type="ORF">FisN_18Hu239</name>
</gene>
<evidence type="ECO:0000259" key="2">
    <source>
        <dbReference type="Pfam" id="PF01205"/>
    </source>
</evidence>
<name>A0A1Z5JVE7_FISSO</name>
<dbReference type="GO" id="GO:0140469">
    <property type="term" value="P:GCN2-mediated signaling"/>
    <property type="evidence" value="ECO:0007669"/>
    <property type="project" value="TreeGrafter"/>
</dbReference>
<keyword evidence="4" id="KW-1185">Reference proteome</keyword>
<dbReference type="InParanoid" id="A0A1Z5JVE7"/>
<protein>
    <recommendedName>
        <fullName evidence="2">Impact N-terminal domain-containing protein</fullName>
    </recommendedName>
</protein>
<dbReference type="InterPro" id="IPR023582">
    <property type="entry name" value="Impact"/>
</dbReference>
<dbReference type="AlphaFoldDB" id="A0A1Z5JVE7"/>
<feature type="domain" description="Impact N-terminal" evidence="2">
    <location>
        <begin position="165"/>
        <end position="271"/>
    </location>
</feature>
<dbReference type="Gene3D" id="3.30.230.30">
    <property type="entry name" value="Impact, N-terminal domain"/>
    <property type="match status" value="1"/>
</dbReference>
<evidence type="ECO:0000256" key="1">
    <source>
        <dbReference type="ARBA" id="ARBA00007665"/>
    </source>
</evidence>
<dbReference type="GO" id="GO:0005737">
    <property type="term" value="C:cytoplasm"/>
    <property type="evidence" value="ECO:0007669"/>
    <property type="project" value="TreeGrafter"/>
</dbReference>
<organism evidence="3 4">
    <name type="scientific">Fistulifera solaris</name>
    <name type="common">Oleaginous diatom</name>
    <dbReference type="NCBI Taxonomy" id="1519565"/>
    <lineage>
        <taxon>Eukaryota</taxon>
        <taxon>Sar</taxon>
        <taxon>Stramenopiles</taxon>
        <taxon>Ochrophyta</taxon>
        <taxon>Bacillariophyta</taxon>
        <taxon>Bacillariophyceae</taxon>
        <taxon>Bacillariophycidae</taxon>
        <taxon>Naviculales</taxon>
        <taxon>Naviculaceae</taxon>
        <taxon>Fistulifera</taxon>
    </lineage>
</organism>